<reference evidence="1 2" key="1">
    <citation type="journal article" date="2021" name="Hortic Res">
        <title>High-quality reference genome and annotation aids understanding of berry development for evergreen blueberry (Vaccinium darrowii).</title>
        <authorList>
            <person name="Yu J."/>
            <person name="Hulse-Kemp A.M."/>
            <person name="Babiker E."/>
            <person name="Staton M."/>
        </authorList>
    </citation>
    <scope>NUCLEOTIDE SEQUENCE [LARGE SCALE GENOMIC DNA]</scope>
    <source>
        <strain evidence="2">cv. NJ 8807/NJ 8810</strain>
        <tissue evidence="1">Young leaf</tissue>
    </source>
</reference>
<evidence type="ECO:0000313" key="2">
    <source>
        <dbReference type="Proteomes" id="UP000828048"/>
    </source>
</evidence>
<accession>A0ACB7ZJI4</accession>
<dbReference type="Proteomes" id="UP000828048">
    <property type="component" value="Chromosome 9"/>
</dbReference>
<proteinExistence type="predicted"/>
<dbReference type="EMBL" id="CM037159">
    <property type="protein sequence ID" value="KAH7866017.1"/>
    <property type="molecule type" value="Genomic_DNA"/>
</dbReference>
<name>A0ACB7ZJI4_9ERIC</name>
<comment type="caution">
    <text evidence="1">The sequence shown here is derived from an EMBL/GenBank/DDBJ whole genome shotgun (WGS) entry which is preliminary data.</text>
</comment>
<keyword evidence="2" id="KW-1185">Reference proteome</keyword>
<gene>
    <name evidence="1" type="ORF">Vadar_014325</name>
</gene>
<sequence length="486" mass="53045">MADDGAVTIYNGSITTADPKKNSFSIKVGLAQMLRNGVIIEVTNPEQAKIAESAGSSCIVISDPFQPGRISRMPDPSLIKEIKNTVSIPIMAKSRVGHFVESQILESVGVEYVDESEVLSIADEDNYINKHNFRVPFVCGCKDLGEAMRRIREGAAMIRSQGDLTGSGNIVETIRSVRKVMGDIRILTNLDEDEVFAFSKKISAPYDIVAQTKQMGRLPVVHFAAGGIVTPADAALMMQLGCDGVFVGSEIFRCSNPYKRVRAIVEAVRNYNDPHVLAEMSCGLEEDMAGLNLNRVEQLGTSGFKLHSLKPPNSDIQTVEDVIDSRNGQWIVNNMALVISPVELEAILLIPFPVIKRGDKLVWHYNSNGVFSVKSVNPSDTMAKANFARMEFQNSLVISPVHIDNQPTTEDSSVWKAPACLKFKANCDVAIRPNSSEGMVAVVLRDWKGNMVDGLSKSVHISSSLQGELFRNQGSLCSGFSFGSSR</sequence>
<organism evidence="1 2">
    <name type="scientific">Vaccinium darrowii</name>
    <dbReference type="NCBI Taxonomy" id="229202"/>
    <lineage>
        <taxon>Eukaryota</taxon>
        <taxon>Viridiplantae</taxon>
        <taxon>Streptophyta</taxon>
        <taxon>Embryophyta</taxon>
        <taxon>Tracheophyta</taxon>
        <taxon>Spermatophyta</taxon>
        <taxon>Magnoliopsida</taxon>
        <taxon>eudicotyledons</taxon>
        <taxon>Gunneridae</taxon>
        <taxon>Pentapetalae</taxon>
        <taxon>asterids</taxon>
        <taxon>Ericales</taxon>
        <taxon>Ericaceae</taxon>
        <taxon>Vaccinioideae</taxon>
        <taxon>Vaccinieae</taxon>
        <taxon>Vaccinium</taxon>
    </lineage>
</organism>
<evidence type="ECO:0000313" key="1">
    <source>
        <dbReference type="EMBL" id="KAH7866017.1"/>
    </source>
</evidence>
<protein>
    <submittedName>
        <fullName evidence="1">Uncharacterized protein</fullName>
    </submittedName>
</protein>